<dbReference type="AlphaFoldDB" id="A0A371PW79"/>
<evidence type="ECO:0000313" key="1">
    <source>
        <dbReference type="EMBL" id="REK86403.1"/>
    </source>
</evidence>
<keyword evidence="2" id="KW-1185">Reference proteome</keyword>
<organism evidence="1 2">
    <name type="scientific">Streptomyces inhibens</name>
    <dbReference type="NCBI Taxonomy" id="2293571"/>
    <lineage>
        <taxon>Bacteria</taxon>
        <taxon>Bacillati</taxon>
        <taxon>Actinomycetota</taxon>
        <taxon>Actinomycetes</taxon>
        <taxon>Kitasatosporales</taxon>
        <taxon>Streptomycetaceae</taxon>
        <taxon>Streptomyces</taxon>
    </lineage>
</organism>
<sequence>MTILPVFFSMRNWQTTFGAVLDVSAVVFAVRGADSALITPIVPTSIAARHDAAISRGMRLQMPLAMTPLLAGMG</sequence>
<name>A0A371PW79_STRIH</name>
<evidence type="ECO:0000313" key="2">
    <source>
        <dbReference type="Proteomes" id="UP000262477"/>
    </source>
</evidence>
<dbReference type="Proteomes" id="UP000262477">
    <property type="component" value="Unassembled WGS sequence"/>
</dbReference>
<protein>
    <submittedName>
        <fullName evidence="1">Uncharacterized protein</fullName>
    </submittedName>
</protein>
<reference evidence="1 2" key="1">
    <citation type="submission" date="2018-08" db="EMBL/GenBank/DDBJ databases">
        <title>Streptomyces NEAU-D10 sp. nov., a novel Actinomycete isolated from soil.</title>
        <authorList>
            <person name="Jin L."/>
        </authorList>
    </citation>
    <scope>NUCLEOTIDE SEQUENCE [LARGE SCALE GENOMIC DNA]</scope>
    <source>
        <strain evidence="1 2">NEAU-D10</strain>
    </source>
</reference>
<comment type="caution">
    <text evidence="1">The sequence shown here is derived from an EMBL/GenBank/DDBJ whole genome shotgun (WGS) entry which is preliminary data.</text>
</comment>
<accession>A0A371PW79</accession>
<gene>
    <name evidence="1" type="ORF">DY245_32645</name>
</gene>
<dbReference type="EMBL" id="QUAC01000248">
    <property type="protein sequence ID" value="REK86403.1"/>
    <property type="molecule type" value="Genomic_DNA"/>
</dbReference>
<proteinExistence type="predicted"/>